<evidence type="ECO:0000256" key="1">
    <source>
        <dbReference type="ARBA" id="ARBA00004167"/>
    </source>
</evidence>
<dbReference type="PANTHER" id="PTHR33138:SF30">
    <property type="entry name" value="LEAF RUST 10 DISEASE-RESISTANCE LOCUS RECEPTOR-LIKE PROTEIN KINASE-LIKE 2.7"/>
    <property type="match status" value="1"/>
</dbReference>
<dbReference type="Proteomes" id="UP001227230">
    <property type="component" value="Chromosome 16"/>
</dbReference>
<proteinExistence type="predicted"/>
<evidence type="ECO:0000256" key="2">
    <source>
        <dbReference type="ARBA" id="ARBA00022729"/>
    </source>
</evidence>
<dbReference type="EMBL" id="CP126663">
    <property type="protein sequence ID" value="WKA07574.1"/>
    <property type="molecule type" value="Genomic_DNA"/>
</dbReference>
<feature type="domain" description="Wall-associated receptor kinase galacturonan-binding" evidence="3">
    <location>
        <begin position="35"/>
        <end position="102"/>
    </location>
</feature>
<evidence type="ECO:0000313" key="5">
    <source>
        <dbReference type="Proteomes" id="UP001227230"/>
    </source>
</evidence>
<gene>
    <name evidence="4" type="ORF">VitviT2T_025380</name>
</gene>
<sequence length="338" mass="38518">MLREAQLVGVGLMTVVIHACFLSVCVAKHHKYQICSPSSCGDMRNISYPFRLQDDPPSCGYPEYELICENNRTMINLHGGKYNGKYLVTQINYHNYTIRVVDPGRKKDNCWISSPLNSIGAYLPYYESPYHLPSEWSAAYFPPSESMFYTIVLMNCEQSIRDDNYIPIIPCNTTGSSSSSPTYAYAVVGEYVSVGDIPYSCTIGTSIIIQPLKSLREPSNLSMSDLQNYMLLGLQLSFLELFCDRQCEMKGRYCYRINVTGNVGFRCYGSRNEHIPDTSEKNWLWKFITNDLFLPFIRGLLSPKTLKFRGLQEEIGNCGYYPCNIPMIGHLFEDVFMA</sequence>
<evidence type="ECO:0000259" key="3">
    <source>
        <dbReference type="Pfam" id="PF13947"/>
    </source>
</evidence>
<reference evidence="4 5" key="1">
    <citation type="journal article" date="2023" name="Hortic Res">
        <title>The complete reference genome for grapevine (Vitis vinifera L.) genetics and breeding.</title>
        <authorList>
            <person name="Shi X."/>
            <person name="Cao S."/>
            <person name="Wang X."/>
            <person name="Huang S."/>
            <person name="Wang Y."/>
            <person name="Liu Z."/>
            <person name="Liu W."/>
            <person name="Leng X."/>
            <person name="Peng Y."/>
            <person name="Wang N."/>
            <person name="Wang Y."/>
            <person name="Ma Z."/>
            <person name="Xu X."/>
            <person name="Zhang F."/>
            <person name="Xue H."/>
            <person name="Zhong H."/>
            <person name="Wang Y."/>
            <person name="Zhang K."/>
            <person name="Velt A."/>
            <person name="Avia K."/>
            <person name="Holtgrawe D."/>
            <person name="Grimplet J."/>
            <person name="Matus J.T."/>
            <person name="Ware D."/>
            <person name="Wu X."/>
            <person name="Wang H."/>
            <person name="Liu C."/>
            <person name="Fang Y."/>
            <person name="Rustenholz C."/>
            <person name="Cheng Z."/>
            <person name="Xiao H."/>
            <person name="Zhou Y."/>
        </authorList>
    </citation>
    <scope>NUCLEOTIDE SEQUENCE [LARGE SCALE GENOMIC DNA]</scope>
    <source>
        <strain evidence="5">cv. Pinot noir / PN40024</strain>
        <tissue evidence="4">Leaf</tissue>
    </source>
</reference>
<dbReference type="Pfam" id="PF13947">
    <property type="entry name" value="GUB_WAK_bind"/>
    <property type="match status" value="1"/>
</dbReference>
<organism evidence="4 5">
    <name type="scientific">Vitis vinifera</name>
    <name type="common">Grape</name>
    <dbReference type="NCBI Taxonomy" id="29760"/>
    <lineage>
        <taxon>Eukaryota</taxon>
        <taxon>Viridiplantae</taxon>
        <taxon>Streptophyta</taxon>
        <taxon>Embryophyta</taxon>
        <taxon>Tracheophyta</taxon>
        <taxon>Spermatophyta</taxon>
        <taxon>Magnoliopsida</taxon>
        <taxon>eudicotyledons</taxon>
        <taxon>Gunneridae</taxon>
        <taxon>Pentapetalae</taxon>
        <taxon>rosids</taxon>
        <taxon>Vitales</taxon>
        <taxon>Vitaceae</taxon>
        <taxon>Viteae</taxon>
        <taxon>Vitis</taxon>
    </lineage>
</organism>
<accession>A0ABY9DLJ1</accession>
<comment type="subcellular location">
    <subcellularLocation>
        <location evidence="1">Membrane</location>
        <topology evidence="1">Single-pass membrane protein</topology>
    </subcellularLocation>
</comment>
<dbReference type="InterPro" id="IPR025287">
    <property type="entry name" value="WAK_GUB"/>
</dbReference>
<evidence type="ECO:0000313" key="4">
    <source>
        <dbReference type="EMBL" id="WKA07574.1"/>
    </source>
</evidence>
<keyword evidence="5" id="KW-1185">Reference proteome</keyword>
<dbReference type="PANTHER" id="PTHR33138">
    <property type="entry name" value="OS01G0690200 PROTEIN"/>
    <property type="match status" value="1"/>
</dbReference>
<name>A0ABY9DLJ1_VITVI</name>
<protein>
    <recommendedName>
        <fullName evidence="3">Wall-associated receptor kinase galacturonan-binding domain-containing protein</fullName>
    </recommendedName>
</protein>
<keyword evidence="2" id="KW-0732">Signal</keyword>